<dbReference type="SUPFAM" id="SSF53955">
    <property type="entry name" value="Lysozyme-like"/>
    <property type="match status" value="1"/>
</dbReference>
<feature type="signal peptide" evidence="1">
    <location>
        <begin position="1"/>
        <end position="29"/>
    </location>
</feature>
<protein>
    <submittedName>
        <fullName evidence="3">Lytic murein transglycosylase B</fullName>
    </submittedName>
</protein>
<proteinExistence type="predicted"/>
<evidence type="ECO:0000256" key="1">
    <source>
        <dbReference type="SAM" id="SignalP"/>
    </source>
</evidence>
<dbReference type="InterPro" id="IPR031304">
    <property type="entry name" value="SLT_2"/>
</dbReference>
<dbReference type="CDD" id="cd13399">
    <property type="entry name" value="Slt35-like"/>
    <property type="match status" value="1"/>
</dbReference>
<keyword evidence="4" id="KW-1185">Reference proteome</keyword>
<reference evidence="3 4" key="1">
    <citation type="submission" date="2022-07" db="EMBL/GenBank/DDBJ databases">
        <authorList>
            <person name="Xamxidin M."/>
            <person name="Wu M."/>
        </authorList>
    </citation>
    <scope>NUCLEOTIDE SEQUENCE [LARGE SCALE GENOMIC DNA]</scope>
    <source>
        <strain evidence="3 4">NBRC 111650</strain>
    </source>
</reference>
<dbReference type="InterPro" id="IPR043426">
    <property type="entry name" value="MltB-like"/>
</dbReference>
<keyword evidence="1" id="KW-0732">Signal</keyword>
<dbReference type="NCBIfam" id="TIGR02282">
    <property type="entry name" value="MltB"/>
    <property type="match status" value="1"/>
</dbReference>
<feature type="chain" id="PRO_5046349539" evidence="1">
    <location>
        <begin position="30"/>
        <end position="375"/>
    </location>
</feature>
<dbReference type="Gene3D" id="1.10.8.350">
    <property type="entry name" value="Bacterial muramidase"/>
    <property type="match status" value="1"/>
</dbReference>
<evidence type="ECO:0000313" key="3">
    <source>
        <dbReference type="EMBL" id="MCQ8894889.1"/>
    </source>
</evidence>
<dbReference type="PANTHER" id="PTHR30163:SF9">
    <property type="entry name" value="MEMBRANE-BOUND LYTIC MUREIN TRANSGLYCOSYLASE B"/>
    <property type="match status" value="1"/>
</dbReference>
<organism evidence="3 4">
    <name type="scientific">Limnobacter humi</name>
    <dbReference type="NCBI Taxonomy" id="1778671"/>
    <lineage>
        <taxon>Bacteria</taxon>
        <taxon>Pseudomonadati</taxon>
        <taxon>Pseudomonadota</taxon>
        <taxon>Betaproteobacteria</taxon>
        <taxon>Burkholderiales</taxon>
        <taxon>Burkholderiaceae</taxon>
        <taxon>Limnobacter</taxon>
    </lineage>
</organism>
<name>A0ABT1WBJ6_9BURK</name>
<gene>
    <name evidence="3" type="primary">mltB</name>
    <name evidence="3" type="ORF">NQT62_00360</name>
</gene>
<dbReference type="Proteomes" id="UP001204142">
    <property type="component" value="Unassembled WGS sequence"/>
</dbReference>
<dbReference type="InterPro" id="IPR023346">
    <property type="entry name" value="Lysozyme-like_dom_sf"/>
</dbReference>
<dbReference type="PANTHER" id="PTHR30163">
    <property type="entry name" value="MEMBRANE-BOUND LYTIC MUREIN TRANSGLYCOSYLASE B"/>
    <property type="match status" value="1"/>
</dbReference>
<evidence type="ECO:0000259" key="2">
    <source>
        <dbReference type="Pfam" id="PF13406"/>
    </source>
</evidence>
<dbReference type="Pfam" id="PF13406">
    <property type="entry name" value="SLT_2"/>
    <property type="match status" value="1"/>
</dbReference>
<evidence type="ECO:0000313" key="4">
    <source>
        <dbReference type="Proteomes" id="UP001204142"/>
    </source>
</evidence>
<sequence>MPAPSIATSRWANVLIVLTAFASSQAAVAQAVNKAADNSNQAEQASAPNAEDKARQWASQLEISQGIPASYTLKVLSEARYQPKVVEAVKPPKTPTVRNWDTYRGRFVEPIRIRKGVKFWLDHEEALKQAETQYGVPQEVIVAIIGVETIYGEHTGNFRVLDALSTLGFAYPQGQKDRSAFFQDELGAFFVLCQKMKLDPLEVKGSYAGAVGLGQFMPSSWLNFAVDGNGDGGIDLFHSRQDAIFSVANFLNVHGWQPGKAGRVLIETPKTPNLTELLAPDILPTFTTKTLTDKGLILKTPTQADELLAVVELARGDDPPAYVVGGQNFYAVTRYNRSAFYANAVLELAEALALRKKLTPGIRQSTGNDRPDRTQ</sequence>
<feature type="domain" description="Transglycosylase SLT" evidence="2">
    <location>
        <begin position="56"/>
        <end position="350"/>
    </location>
</feature>
<dbReference type="Gene3D" id="1.10.530.10">
    <property type="match status" value="1"/>
</dbReference>
<accession>A0ABT1WBJ6</accession>
<dbReference type="EMBL" id="JANIGO010000001">
    <property type="protein sequence ID" value="MCQ8894889.1"/>
    <property type="molecule type" value="Genomic_DNA"/>
</dbReference>
<comment type="caution">
    <text evidence="3">The sequence shown here is derived from an EMBL/GenBank/DDBJ whole genome shotgun (WGS) entry which is preliminary data.</text>
</comment>
<dbReference type="RefSeq" id="WP_256762537.1">
    <property type="nucleotide sequence ID" value="NZ_JANIGO010000001.1"/>
</dbReference>
<dbReference type="InterPro" id="IPR011757">
    <property type="entry name" value="Lytic_transglycosylase_MltB"/>
</dbReference>